<comment type="similarity">
    <text evidence="2">Belongs to the ABC-2 integral membrane protein family.</text>
</comment>
<sequence length="377" mass="41629">MTALSLSRIGAILMKEMIQMRRDRLTFAMMVGIPIIQLILFGFAINTDPKDLPTAAIVQDTSRFGRSVFAAMQNSGYFEFVETAQSEAQAREMLARGDVSFVVTVPVDFGRDLMRGDTPSLLLEADATDPAAASGAVGAIAQIVNSGLEHDLRGPLEPLKQGRPPVEVVIHRMFNPEIITQYNIVPGLLGVVLTMTTILMTAMALTRELERGTMENLLAMPAKPVEIMVGKIVPYIGLGFIQVFVILAAAWTIFEVPMLGSLTVLLFALLIFIAANVTLGYTFSTVSRTQMQAMQMTFFFFLPSILLSGFMFPFRGMPVWAQWIGEVLPLTHFLRIVRGIVLKGNGFPDIVTELWAITAFWFAVGLVALLRYRRTLD</sequence>
<proteinExistence type="inferred from homology"/>
<organism evidence="10 11">
    <name type="scientific">Microbaculum marinisediminis</name>
    <dbReference type="NCBI Taxonomy" id="2931392"/>
    <lineage>
        <taxon>Bacteria</taxon>
        <taxon>Pseudomonadati</taxon>
        <taxon>Pseudomonadota</taxon>
        <taxon>Alphaproteobacteria</taxon>
        <taxon>Hyphomicrobiales</taxon>
        <taxon>Tepidamorphaceae</taxon>
        <taxon>Microbaculum</taxon>
    </lineage>
</organism>
<evidence type="ECO:0000313" key="10">
    <source>
        <dbReference type="EMBL" id="MCT8970487.1"/>
    </source>
</evidence>
<dbReference type="GO" id="GO:0140359">
    <property type="term" value="F:ABC-type transporter activity"/>
    <property type="evidence" value="ECO:0007669"/>
    <property type="project" value="InterPro"/>
</dbReference>
<dbReference type="AlphaFoldDB" id="A0AAW5QRJ9"/>
<keyword evidence="11" id="KW-1185">Reference proteome</keyword>
<dbReference type="RefSeq" id="WP_261614054.1">
    <property type="nucleotide sequence ID" value="NZ_JALIDZ010000001.1"/>
</dbReference>
<feature type="transmembrane region" description="Helical" evidence="8">
    <location>
        <begin position="354"/>
        <end position="372"/>
    </location>
</feature>
<keyword evidence="4" id="KW-1003">Cell membrane</keyword>
<dbReference type="Proteomes" id="UP001320898">
    <property type="component" value="Unassembled WGS sequence"/>
</dbReference>
<dbReference type="Pfam" id="PF12698">
    <property type="entry name" value="ABC2_membrane_3"/>
    <property type="match status" value="1"/>
</dbReference>
<dbReference type="PROSITE" id="PS51012">
    <property type="entry name" value="ABC_TM2"/>
    <property type="match status" value="1"/>
</dbReference>
<protein>
    <submittedName>
        <fullName evidence="10">ABC transporter permease</fullName>
    </submittedName>
</protein>
<name>A0AAW5QRJ9_9HYPH</name>
<feature type="transmembrane region" description="Helical" evidence="8">
    <location>
        <begin position="232"/>
        <end position="254"/>
    </location>
</feature>
<accession>A0AAW5QRJ9</accession>
<dbReference type="GO" id="GO:0005886">
    <property type="term" value="C:plasma membrane"/>
    <property type="evidence" value="ECO:0007669"/>
    <property type="project" value="UniProtKB-SubCell"/>
</dbReference>
<evidence type="ECO:0000256" key="1">
    <source>
        <dbReference type="ARBA" id="ARBA00004651"/>
    </source>
</evidence>
<dbReference type="EMBL" id="JALIDZ010000001">
    <property type="protein sequence ID" value="MCT8970487.1"/>
    <property type="molecule type" value="Genomic_DNA"/>
</dbReference>
<evidence type="ECO:0000313" key="11">
    <source>
        <dbReference type="Proteomes" id="UP001320898"/>
    </source>
</evidence>
<feature type="transmembrane region" description="Helical" evidence="8">
    <location>
        <begin position="260"/>
        <end position="284"/>
    </location>
</feature>
<evidence type="ECO:0000256" key="6">
    <source>
        <dbReference type="ARBA" id="ARBA00022989"/>
    </source>
</evidence>
<feature type="transmembrane region" description="Helical" evidence="8">
    <location>
        <begin position="296"/>
        <end position="314"/>
    </location>
</feature>
<evidence type="ECO:0000256" key="5">
    <source>
        <dbReference type="ARBA" id="ARBA00022692"/>
    </source>
</evidence>
<keyword evidence="5 8" id="KW-0812">Transmembrane</keyword>
<evidence type="ECO:0000256" key="8">
    <source>
        <dbReference type="SAM" id="Phobius"/>
    </source>
</evidence>
<keyword evidence="3" id="KW-0813">Transport</keyword>
<comment type="subcellular location">
    <subcellularLocation>
        <location evidence="1">Cell membrane</location>
        <topology evidence="1">Multi-pass membrane protein</topology>
    </subcellularLocation>
</comment>
<evidence type="ECO:0000256" key="7">
    <source>
        <dbReference type="ARBA" id="ARBA00023136"/>
    </source>
</evidence>
<evidence type="ECO:0000256" key="3">
    <source>
        <dbReference type="ARBA" id="ARBA00022448"/>
    </source>
</evidence>
<dbReference type="InterPro" id="IPR047817">
    <property type="entry name" value="ABC2_TM_bact-type"/>
</dbReference>
<evidence type="ECO:0000259" key="9">
    <source>
        <dbReference type="PROSITE" id="PS51012"/>
    </source>
</evidence>
<dbReference type="PANTHER" id="PTHR30294">
    <property type="entry name" value="MEMBRANE COMPONENT OF ABC TRANSPORTER YHHJ-RELATED"/>
    <property type="match status" value="1"/>
</dbReference>
<keyword evidence="6 8" id="KW-1133">Transmembrane helix</keyword>
<feature type="domain" description="ABC transmembrane type-2" evidence="9">
    <location>
        <begin position="146"/>
        <end position="375"/>
    </location>
</feature>
<feature type="transmembrane region" description="Helical" evidence="8">
    <location>
        <begin position="25"/>
        <end position="45"/>
    </location>
</feature>
<reference evidence="10 11" key="1">
    <citation type="submission" date="2022-04" db="EMBL/GenBank/DDBJ databases">
        <authorList>
            <person name="Ye Y.-Q."/>
            <person name="Du Z.-J."/>
        </authorList>
    </citation>
    <scope>NUCLEOTIDE SEQUENCE [LARGE SCALE GENOMIC DNA]</scope>
    <source>
        <strain evidence="10 11">A6E488</strain>
    </source>
</reference>
<dbReference type="Gene3D" id="3.40.1710.10">
    <property type="entry name" value="abc type-2 transporter like domain"/>
    <property type="match status" value="1"/>
</dbReference>
<feature type="transmembrane region" description="Helical" evidence="8">
    <location>
        <begin position="184"/>
        <end position="205"/>
    </location>
</feature>
<dbReference type="InterPro" id="IPR051449">
    <property type="entry name" value="ABC-2_transporter_component"/>
</dbReference>
<dbReference type="PANTHER" id="PTHR30294:SF29">
    <property type="entry name" value="MULTIDRUG ABC TRANSPORTER PERMEASE YBHS-RELATED"/>
    <property type="match status" value="1"/>
</dbReference>
<evidence type="ECO:0000256" key="2">
    <source>
        <dbReference type="ARBA" id="ARBA00007783"/>
    </source>
</evidence>
<keyword evidence="7 8" id="KW-0472">Membrane</keyword>
<comment type="caution">
    <text evidence="10">The sequence shown here is derived from an EMBL/GenBank/DDBJ whole genome shotgun (WGS) entry which is preliminary data.</text>
</comment>
<dbReference type="InterPro" id="IPR013525">
    <property type="entry name" value="ABC2_TM"/>
</dbReference>
<gene>
    <name evidence="10" type="ORF">MUB46_01300</name>
</gene>
<evidence type="ECO:0000256" key="4">
    <source>
        <dbReference type="ARBA" id="ARBA00022475"/>
    </source>
</evidence>